<organism evidence="1 2">
    <name type="scientific">Senna tora</name>
    <dbReference type="NCBI Taxonomy" id="362788"/>
    <lineage>
        <taxon>Eukaryota</taxon>
        <taxon>Viridiplantae</taxon>
        <taxon>Streptophyta</taxon>
        <taxon>Embryophyta</taxon>
        <taxon>Tracheophyta</taxon>
        <taxon>Spermatophyta</taxon>
        <taxon>Magnoliopsida</taxon>
        <taxon>eudicotyledons</taxon>
        <taxon>Gunneridae</taxon>
        <taxon>Pentapetalae</taxon>
        <taxon>rosids</taxon>
        <taxon>fabids</taxon>
        <taxon>Fabales</taxon>
        <taxon>Fabaceae</taxon>
        <taxon>Caesalpinioideae</taxon>
        <taxon>Cassia clade</taxon>
        <taxon>Senna</taxon>
    </lineage>
</organism>
<protein>
    <submittedName>
        <fullName evidence="1">Reverse transcriptase</fullName>
    </submittedName>
</protein>
<keyword evidence="1" id="KW-0808">Transferase</keyword>
<keyword evidence="1" id="KW-0548">Nucleotidyltransferase</keyword>
<sequence length="89" mass="10300">MGPSSFTLSGKFVLLETQRSFLLQFDLYRIDHAHRETNRCADFLARNAVLSRTPFVIFHTVPNDLFLVFWADLSGIKYTRNCRGTFDPV</sequence>
<gene>
    <name evidence="1" type="ORF">G2W53_022137</name>
</gene>
<dbReference type="GO" id="GO:0003964">
    <property type="term" value="F:RNA-directed DNA polymerase activity"/>
    <property type="evidence" value="ECO:0007669"/>
    <property type="project" value="UniProtKB-KW"/>
</dbReference>
<evidence type="ECO:0000313" key="2">
    <source>
        <dbReference type="Proteomes" id="UP000634136"/>
    </source>
</evidence>
<evidence type="ECO:0000313" key="1">
    <source>
        <dbReference type="EMBL" id="KAF7823993.1"/>
    </source>
</evidence>
<dbReference type="EMBL" id="JAAIUW010000007">
    <property type="protein sequence ID" value="KAF7823993.1"/>
    <property type="molecule type" value="Genomic_DNA"/>
</dbReference>
<keyword evidence="1" id="KW-0695">RNA-directed DNA polymerase</keyword>
<accession>A0A834TKP7</accession>
<reference evidence="1" key="1">
    <citation type="submission" date="2020-09" db="EMBL/GenBank/DDBJ databases">
        <title>Genome-Enabled Discovery of Anthraquinone Biosynthesis in Senna tora.</title>
        <authorList>
            <person name="Kang S.-H."/>
            <person name="Pandey R.P."/>
            <person name="Lee C.-M."/>
            <person name="Sim J.-S."/>
            <person name="Jeong J.-T."/>
            <person name="Choi B.-S."/>
            <person name="Jung M."/>
            <person name="Ginzburg D."/>
            <person name="Zhao K."/>
            <person name="Won S.Y."/>
            <person name="Oh T.-J."/>
            <person name="Yu Y."/>
            <person name="Kim N.-H."/>
            <person name="Lee O.R."/>
            <person name="Lee T.-H."/>
            <person name="Bashyal P."/>
            <person name="Kim T.-S."/>
            <person name="Lee W.-H."/>
            <person name="Kawkins C."/>
            <person name="Kim C.-K."/>
            <person name="Kim J.S."/>
            <person name="Ahn B.O."/>
            <person name="Rhee S.Y."/>
            <person name="Sohng J.K."/>
        </authorList>
    </citation>
    <scope>NUCLEOTIDE SEQUENCE</scope>
    <source>
        <tissue evidence="1">Leaf</tissue>
    </source>
</reference>
<keyword evidence="2" id="KW-1185">Reference proteome</keyword>
<proteinExistence type="predicted"/>
<dbReference type="Proteomes" id="UP000634136">
    <property type="component" value="Unassembled WGS sequence"/>
</dbReference>
<comment type="caution">
    <text evidence="1">The sequence shown here is derived from an EMBL/GenBank/DDBJ whole genome shotgun (WGS) entry which is preliminary data.</text>
</comment>
<name>A0A834TKP7_9FABA</name>
<dbReference type="AlphaFoldDB" id="A0A834TKP7"/>